<reference evidence="10" key="2">
    <citation type="submission" date="2024-07" db="EMBL/GenBank/DDBJ databases">
        <title>Two chromosome-level genome assemblies of Korean endemic species Abeliophyllum distichum and Forsythia ovata (Oleaceae).</title>
        <authorList>
            <person name="Jang H."/>
        </authorList>
    </citation>
    <scope>NUCLEOTIDE SEQUENCE [LARGE SCALE GENOMIC DNA]</scope>
</reference>
<dbReference type="InterPro" id="IPR007770">
    <property type="entry name" value="DMP"/>
</dbReference>
<dbReference type="PANTHER" id="PTHR31621">
    <property type="entry name" value="PROTEIN DMP3"/>
    <property type="match status" value="1"/>
</dbReference>
<proteinExistence type="inferred from homology"/>
<evidence type="ECO:0000256" key="4">
    <source>
        <dbReference type="ARBA" id="ARBA00022989"/>
    </source>
</evidence>
<keyword evidence="4 7" id="KW-1133">Transmembrane helix</keyword>
<feature type="compositionally biased region" description="Low complexity" evidence="6">
    <location>
        <begin position="181"/>
        <end position="204"/>
    </location>
</feature>
<evidence type="ECO:0000313" key="8">
    <source>
        <dbReference type="EMBL" id="KAL2549447.1"/>
    </source>
</evidence>
<dbReference type="Pfam" id="PF05078">
    <property type="entry name" value="DUF679"/>
    <property type="match status" value="1"/>
</dbReference>
<dbReference type="AlphaFoldDB" id="A0ABD1WID4"/>
<keyword evidence="3 7" id="KW-0812">Transmembrane</keyword>
<comment type="similarity">
    <text evidence="2">Belongs to the plant DMP1 protein family.</text>
</comment>
<organism evidence="8 10">
    <name type="scientific">Forsythia ovata</name>
    <dbReference type="NCBI Taxonomy" id="205694"/>
    <lineage>
        <taxon>Eukaryota</taxon>
        <taxon>Viridiplantae</taxon>
        <taxon>Streptophyta</taxon>
        <taxon>Embryophyta</taxon>
        <taxon>Tracheophyta</taxon>
        <taxon>Spermatophyta</taxon>
        <taxon>Magnoliopsida</taxon>
        <taxon>eudicotyledons</taxon>
        <taxon>Gunneridae</taxon>
        <taxon>Pentapetalae</taxon>
        <taxon>asterids</taxon>
        <taxon>lamiids</taxon>
        <taxon>Lamiales</taxon>
        <taxon>Oleaceae</taxon>
        <taxon>Forsythieae</taxon>
        <taxon>Forsythia</taxon>
    </lineage>
</organism>
<dbReference type="PANTHER" id="PTHR31621:SF66">
    <property type="entry name" value="PROTEIN DMP2"/>
    <property type="match status" value="1"/>
</dbReference>
<evidence type="ECO:0000313" key="9">
    <source>
        <dbReference type="EMBL" id="KAL2549483.1"/>
    </source>
</evidence>
<dbReference type="EMBL" id="JBFOLJ010000003">
    <property type="protein sequence ID" value="KAL2549447.1"/>
    <property type="molecule type" value="Genomic_DNA"/>
</dbReference>
<evidence type="ECO:0000313" key="10">
    <source>
        <dbReference type="Proteomes" id="UP001604277"/>
    </source>
</evidence>
<dbReference type="EMBL" id="JBFOLJ010000003">
    <property type="protein sequence ID" value="KAL2549483.1"/>
    <property type="molecule type" value="Genomic_DNA"/>
</dbReference>
<comment type="caution">
    <text evidence="8">The sequence shown here is derived from an EMBL/GenBank/DDBJ whole genome shotgun (WGS) entry which is preliminary data.</text>
</comment>
<evidence type="ECO:0000256" key="1">
    <source>
        <dbReference type="ARBA" id="ARBA00004141"/>
    </source>
</evidence>
<keyword evidence="10" id="KW-1185">Reference proteome</keyword>
<feature type="transmembrane region" description="Helical" evidence="7">
    <location>
        <begin position="111"/>
        <end position="130"/>
    </location>
</feature>
<evidence type="ECO:0000256" key="2">
    <source>
        <dbReference type="ARBA" id="ARBA00008707"/>
    </source>
</evidence>
<evidence type="ECO:0000256" key="3">
    <source>
        <dbReference type="ARBA" id="ARBA00022692"/>
    </source>
</evidence>
<evidence type="ECO:0000256" key="6">
    <source>
        <dbReference type="SAM" id="MobiDB-lite"/>
    </source>
</evidence>
<keyword evidence="5 7" id="KW-0472">Membrane</keyword>
<feature type="transmembrane region" description="Helical" evidence="7">
    <location>
        <begin position="150"/>
        <end position="169"/>
    </location>
</feature>
<feature type="transmembrane region" description="Helical" evidence="7">
    <location>
        <begin position="53"/>
        <end position="71"/>
    </location>
</feature>
<evidence type="ECO:0000256" key="5">
    <source>
        <dbReference type="ARBA" id="ARBA00023136"/>
    </source>
</evidence>
<name>A0ABD1WID4_9LAMI</name>
<evidence type="ECO:0000256" key="7">
    <source>
        <dbReference type="SAM" id="Phobius"/>
    </source>
</evidence>
<dbReference type="GO" id="GO:0016020">
    <property type="term" value="C:membrane"/>
    <property type="evidence" value="ECO:0007669"/>
    <property type="project" value="UniProtKB-SubCell"/>
</dbReference>
<dbReference type="GO" id="GO:0005737">
    <property type="term" value="C:cytoplasm"/>
    <property type="evidence" value="ECO:0007669"/>
    <property type="project" value="UniProtKB-ARBA"/>
</dbReference>
<accession>A0ABD1WID4</accession>
<protein>
    <submittedName>
        <fullName evidence="8">Domain membrane protein 2</fullName>
    </submittedName>
</protein>
<dbReference type="Proteomes" id="UP001604277">
    <property type="component" value="Unassembled WGS sequence"/>
</dbReference>
<feature type="region of interest" description="Disordered" evidence="6">
    <location>
        <begin position="180"/>
        <end position="204"/>
    </location>
</feature>
<sequence length="204" mass="21733">MSTSTSPASSNQSSVVDGVGNFIRLLPSGTVFTYQFLNPLITNNGKCHTINKYLSSILISLCGLSCFFATFTDSYTDSQGKTHYGIVTRKGMWVPDDNASSQDLSSHRLQLSDFVHALFSVIVFAVVVLLDPNTVDCFLPPSFQSTQKKLLTVMPVVIGAVSGSVFVTFPCSRHGLGYPNTSQASSSTPQASSSTPTPASTAQS</sequence>
<reference evidence="8" key="1">
    <citation type="submission" date="2024-07" db="EMBL/GenBank/DDBJ databases">
        <title>Two chromosome-level genome assemblies of Korean endemic species Abeliophyllum distichum and Forsythia ovata (Oleaceae).</title>
        <authorList>
            <person name="Mun J.H."/>
        </authorList>
    </citation>
    <scope>NUCLEOTIDE SEQUENCE</scope>
    <source>
        <strain evidence="8">KNKB202402200001</strain>
        <tissue evidence="8">Leaf</tissue>
    </source>
</reference>
<comment type="subcellular location">
    <subcellularLocation>
        <location evidence="1">Membrane</location>
        <topology evidence="1">Multi-pass membrane protein</topology>
    </subcellularLocation>
</comment>
<gene>
    <name evidence="8" type="ORF">Fot_10977</name>
    <name evidence="9" type="ORF">Fot_11013</name>
</gene>